<dbReference type="GO" id="GO:0016787">
    <property type="term" value="F:hydrolase activity"/>
    <property type="evidence" value="ECO:0007669"/>
    <property type="project" value="UniProtKB-KW"/>
</dbReference>
<gene>
    <name evidence="6" type="ORF">C5O25_06245</name>
</gene>
<dbReference type="AlphaFoldDB" id="A0A2V1ISQ3"/>
<evidence type="ECO:0000256" key="3">
    <source>
        <dbReference type="ARBA" id="ARBA00022722"/>
    </source>
</evidence>
<dbReference type="GeneID" id="93425161"/>
<organism evidence="6 7">
    <name type="scientific">Paramuribaculum intestinale</name>
    <dbReference type="NCBI Taxonomy" id="2094151"/>
    <lineage>
        <taxon>Bacteria</taxon>
        <taxon>Pseudomonadati</taxon>
        <taxon>Bacteroidota</taxon>
        <taxon>Bacteroidia</taxon>
        <taxon>Bacteroidales</taxon>
        <taxon>Muribaculaceae</taxon>
        <taxon>Paramuribaculum</taxon>
    </lineage>
</organism>
<dbReference type="InterPro" id="IPR008201">
    <property type="entry name" value="HepT-like"/>
</dbReference>
<reference evidence="7" key="1">
    <citation type="submission" date="2018-02" db="EMBL/GenBank/DDBJ databases">
        <authorList>
            <person name="Clavel T."/>
            <person name="Strowig T."/>
        </authorList>
    </citation>
    <scope>NUCLEOTIDE SEQUENCE [LARGE SCALE GENOMIC DNA]</scope>
    <source>
        <strain evidence="7">DSM 100764</strain>
    </source>
</reference>
<dbReference type="PANTHER" id="PTHR34139:SF1">
    <property type="entry name" value="RNASE MJ1380-RELATED"/>
    <property type="match status" value="1"/>
</dbReference>
<proteinExistence type="predicted"/>
<protein>
    <submittedName>
        <fullName evidence="6">DUF86 domain-containing protein</fullName>
    </submittedName>
</protein>
<keyword evidence="5" id="KW-0378">Hydrolase</keyword>
<evidence type="ECO:0000256" key="5">
    <source>
        <dbReference type="ARBA" id="ARBA00022801"/>
    </source>
</evidence>
<evidence type="ECO:0000256" key="4">
    <source>
        <dbReference type="ARBA" id="ARBA00022741"/>
    </source>
</evidence>
<dbReference type="GO" id="GO:0110001">
    <property type="term" value="C:toxin-antitoxin complex"/>
    <property type="evidence" value="ECO:0007669"/>
    <property type="project" value="InterPro"/>
</dbReference>
<keyword evidence="2" id="KW-1277">Toxin-antitoxin system</keyword>
<accession>A0A2V1ISQ3</accession>
<dbReference type="Pfam" id="PF01934">
    <property type="entry name" value="HepT-like"/>
    <property type="match status" value="1"/>
</dbReference>
<keyword evidence="3" id="KW-0540">Nuclease</keyword>
<evidence type="ECO:0000256" key="2">
    <source>
        <dbReference type="ARBA" id="ARBA00022649"/>
    </source>
</evidence>
<keyword evidence="7" id="KW-1185">Reference proteome</keyword>
<evidence type="ECO:0000313" key="7">
    <source>
        <dbReference type="Proteomes" id="UP000244925"/>
    </source>
</evidence>
<evidence type="ECO:0000313" key="6">
    <source>
        <dbReference type="EMBL" id="PWB07733.1"/>
    </source>
</evidence>
<dbReference type="RefSeq" id="WP_107035879.1">
    <property type="nucleotide sequence ID" value="NZ_CAOLHR010000006.1"/>
</dbReference>
<evidence type="ECO:0000256" key="1">
    <source>
        <dbReference type="ARBA" id="ARBA00022553"/>
    </source>
</evidence>
<dbReference type="Proteomes" id="UP000244925">
    <property type="component" value="Unassembled WGS sequence"/>
</dbReference>
<keyword evidence="1" id="KW-0597">Phosphoprotein</keyword>
<name>A0A2V1ISQ3_9BACT</name>
<comment type="caution">
    <text evidence="6">The sequence shown here is derived from an EMBL/GenBank/DDBJ whole genome shotgun (WGS) entry which is preliminary data.</text>
</comment>
<dbReference type="GO" id="GO:0004540">
    <property type="term" value="F:RNA nuclease activity"/>
    <property type="evidence" value="ECO:0007669"/>
    <property type="project" value="InterPro"/>
</dbReference>
<sequence>MDDYIAVYIYDVKRAIEEVESYSVGYPMRYDVFEKDYLRRSAVERKVEIMGEAINRILKIQRDFPLPNAKAVIDTRNRIIHGYDSVKPEFLWSLVIRHIPELKKDVERIIAEYGISPETIGQ</sequence>
<dbReference type="InterPro" id="IPR051813">
    <property type="entry name" value="HepT_RNase_toxin"/>
</dbReference>
<dbReference type="GO" id="GO:0000166">
    <property type="term" value="F:nucleotide binding"/>
    <property type="evidence" value="ECO:0007669"/>
    <property type="project" value="UniProtKB-KW"/>
</dbReference>
<dbReference type="PANTHER" id="PTHR34139">
    <property type="entry name" value="UPF0331 PROTEIN MJ0127"/>
    <property type="match status" value="1"/>
</dbReference>
<keyword evidence="4" id="KW-0547">Nucleotide-binding</keyword>
<dbReference type="EMBL" id="PUBV01000010">
    <property type="protein sequence ID" value="PWB07733.1"/>
    <property type="molecule type" value="Genomic_DNA"/>
</dbReference>